<comment type="caution">
    <text evidence="5">The sequence shown here is derived from an EMBL/GenBank/DDBJ whole genome shotgun (WGS) entry which is preliminary data.</text>
</comment>
<keyword evidence="4" id="KW-1015">Disulfide bond</keyword>
<proteinExistence type="inferred from homology"/>
<dbReference type="GO" id="GO:0009506">
    <property type="term" value="C:plasmodesma"/>
    <property type="evidence" value="ECO:0007669"/>
    <property type="project" value="TreeGrafter"/>
</dbReference>
<reference evidence="5" key="1">
    <citation type="submission" date="2020-01" db="EMBL/GenBank/DDBJ databases">
        <title>Genome sequence of Kobresia littledalei, the first chromosome-level genome in the family Cyperaceae.</title>
        <authorList>
            <person name="Qu G."/>
        </authorList>
    </citation>
    <scope>NUCLEOTIDE SEQUENCE</scope>
    <source>
        <strain evidence="5">C.B.Clarke</strain>
        <tissue evidence="5">Leaf</tissue>
    </source>
</reference>
<keyword evidence="3" id="KW-0732">Signal</keyword>
<evidence type="ECO:0000256" key="1">
    <source>
        <dbReference type="ARBA" id="ARBA00009178"/>
    </source>
</evidence>
<evidence type="ECO:0000313" key="5">
    <source>
        <dbReference type="EMBL" id="KAF3322803.1"/>
    </source>
</evidence>
<dbReference type="PANTHER" id="PTHR33136">
    <property type="entry name" value="RAPID ALKALINIZATION FACTOR-LIKE"/>
    <property type="match status" value="1"/>
</dbReference>
<sequence length="72" mass="7446">MIVAASAGNQHKVVATRQLVETNGTTGYISYGALVADSVPCSVTGASYYNCKPGAAANPYTRSCTAITQCRD</sequence>
<name>A0A833QFM7_9POAL</name>
<evidence type="ECO:0000256" key="4">
    <source>
        <dbReference type="ARBA" id="ARBA00023157"/>
    </source>
</evidence>
<dbReference type="EMBL" id="SWLB01000024">
    <property type="protein sequence ID" value="KAF3322803.1"/>
    <property type="molecule type" value="Genomic_DNA"/>
</dbReference>
<comment type="similarity">
    <text evidence="1">Belongs to the plant rapid alkalinization factor (RALF) family.</text>
</comment>
<dbReference type="GO" id="GO:0005179">
    <property type="term" value="F:hormone activity"/>
    <property type="evidence" value="ECO:0007669"/>
    <property type="project" value="UniProtKB-KW"/>
</dbReference>
<evidence type="ECO:0000313" key="6">
    <source>
        <dbReference type="Proteomes" id="UP000623129"/>
    </source>
</evidence>
<accession>A0A833QFM7</accession>
<evidence type="ECO:0000256" key="2">
    <source>
        <dbReference type="ARBA" id="ARBA00022702"/>
    </source>
</evidence>
<gene>
    <name evidence="5" type="ORF">FCM35_KLT12792</name>
</gene>
<dbReference type="Proteomes" id="UP000623129">
    <property type="component" value="Unassembled WGS sequence"/>
</dbReference>
<dbReference type="Pfam" id="PF05498">
    <property type="entry name" value="RALF"/>
    <property type="match status" value="1"/>
</dbReference>
<keyword evidence="2" id="KW-0372">Hormone</keyword>
<dbReference type="AlphaFoldDB" id="A0A833QFM7"/>
<protein>
    <submittedName>
        <fullName evidence="5">Rapid alkalinization factor</fullName>
    </submittedName>
</protein>
<evidence type="ECO:0000256" key="3">
    <source>
        <dbReference type="ARBA" id="ARBA00022729"/>
    </source>
</evidence>
<keyword evidence="6" id="KW-1185">Reference proteome</keyword>
<organism evidence="5 6">
    <name type="scientific">Carex littledalei</name>
    <dbReference type="NCBI Taxonomy" id="544730"/>
    <lineage>
        <taxon>Eukaryota</taxon>
        <taxon>Viridiplantae</taxon>
        <taxon>Streptophyta</taxon>
        <taxon>Embryophyta</taxon>
        <taxon>Tracheophyta</taxon>
        <taxon>Spermatophyta</taxon>
        <taxon>Magnoliopsida</taxon>
        <taxon>Liliopsida</taxon>
        <taxon>Poales</taxon>
        <taxon>Cyperaceae</taxon>
        <taxon>Cyperoideae</taxon>
        <taxon>Cariceae</taxon>
        <taxon>Carex</taxon>
        <taxon>Carex subgen. Euthyceras</taxon>
    </lineage>
</organism>
<dbReference type="PANTHER" id="PTHR33136:SF6">
    <property type="entry name" value="PROTEIN RALF-LIKE 34"/>
    <property type="match status" value="1"/>
</dbReference>
<dbReference type="InterPro" id="IPR008801">
    <property type="entry name" value="RALF"/>
</dbReference>
<dbReference type="OrthoDB" id="1613518at2759"/>
<dbReference type="GO" id="GO:0019722">
    <property type="term" value="P:calcium-mediated signaling"/>
    <property type="evidence" value="ECO:0007669"/>
    <property type="project" value="TreeGrafter"/>
</dbReference>